<protein>
    <submittedName>
        <fullName evidence="1">Uncharacterized protein</fullName>
    </submittedName>
</protein>
<dbReference type="AlphaFoldDB" id="A0A4R2JAI6"/>
<name>A0A4R2JAI6_9PSEU</name>
<sequence>MTTFTIPRETEQGVLTRGDRWGYSGVVWVISFRIHNVPREILRGVIVPPKDIMTTDGLALWDEQERLLNMPSALCTGFVLIHPIPIPPGIGTYLVWGTGAGTIPTASLYTRGTLL</sequence>
<evidence type="ECO:0000313" key="2">
    <source>
        <dbReference type="Proteomes" id="UP000295680"/>
    </source>
</evidence>
<keyword evidence="2" id="KW-1185">Reference proteome</keyword>
<gene>
    <name evidence="1" type="ORF">EV192_111173</name>
</gene>
<organism evidence="1 2">
    <name type="scientific">Actinocrispum wychmicini</name>
    <dbReference type="NCBI Taxonomy" id="1213861"/>
    <lineage>
        <taxon>Bacteria</taxon>
        <taxon>Bacillati</taxon>
        <taxon>Actinomycetota</taxon>
        <taxon>Actinomycetes</taxon>
        <taxon>Pseudonocardiales</taxon>
        <taxon>Pseudonocardiaceae</taxon>
        <taxon>Actinocrispum</taxon>
    </lineage>
</organism>
<accession>A0A4R2JAI6</accession>
<evidence type="ECO:0000313" key="1">
    <source>
        <dbReference type="EMBL" id="TCO52979.1"/>
    </source>
</evidence>
<dbReference type="Proteomes" id="UP000295680">
    <property type="component" value="Unassembled WGS sequence"/>
</dbReference>
<reference evidence="1 2" key="1">
    <citation type="submission" date="2019-03" db="EMBL/GenBank/DDBJ databases">
        <title>Genomic Encyclopedia of Type Strains, Phase IV (KMG-IV): sequencing the most valuable type-strain genomes for metagenomic binning, comparative biology and taxonomic classification.</title>
        <authorList>
            <person name="Goeker M."/>
        </authorList>
    </citation>
    <scope>NUCLEOTIDE SEQUENCE [LARGE SCALE GENOMIC DNA]</scope>
    <source>
        <strain evidence="1 2">DSM 45934</strain>
    </source>
</reference>
<dbReference type="EMBL" id="SLWS01000011">
    <property type="protein sequence ID" value="TCO52979.1"/>
    <property type="molecule type" value="Genomic_DNA"/>
</dbReference>
<comment type="caution">
    <text evidence="1">The sequence shown here is derived from an EMBL/GenBank/DDBJ whole genome shotgun (WGS) entry which is preliminary data.</text>
</comment>
<proteinExistence type="predicted"/>